<dbReference type="PANTHER" id="PTHR10357">
    <property type="entry name" value="ALPHA-AMYLASE FAMILY MEMBER"/>
    <property type="match status" value="1"/>
</dbReference>
<evidence type="ECO:0000313" key="4">
    <source>
        <dbReference type="Proteomes" id="UP001500567"/>
    </source>
</evidence>
<keyword evidence="4" id="KW-1185">Reference proteome</keyword>
<dbReference type="InterPro" id="IPR032091">
    <property type="entry name" value="Malt_amylase-like_C"/>
</dbReference>
<dbReference type="RefSeq" id="WP_345074275.1">
    <property type="nucleotide sequence ID" value="NZ_BAABDJ010000036.1"/>
</dbReference>
<dbReference type="Pfam" id="PF00128">
    <property type="entry name" value="Alpha-amylase"/>
    <property type="match status" value="1"/>
</dbReference>
<name>A0ABP7SRY1_9BACT</name>
<evidence type="ECO:0000259" key="1">
    <source>
        <dbReference type="Pfam" id="PF00128"/>
    </source>
</evidence>
<protein>
    <recommendedName>
        <fullName evidence="5">DUF3459 domain-containing protein</fullName>
    </recommendedName>
</protein>
<feature type="domain" description="Maltogenic amylase-like C-terminal" evidence="2">
    <location>
        <begin position="97"/>
        <end position="139"/>
    </location>
</feature>
<dbReference type="Proteomes" id="UP001500567">
    <property type="component" value="Unassembled WGS sequence"/>
</dbReference>
<dbReference type="SUPFAM" id="SSF51011">
    <property type="entry name" value="Glycosyl hydrolase domain"/>
    <property type="match status" value="1"/>
</dbReference>
<dbReference type="Gene3D" id="3.20.20.80">
    <property type="entry name" value="Glycosidases"/>
    <property type="match status" value="1"/>
</dbReference>
<organism evidence="3 4">
    <name type="scientific">Hymenobacter fastidiosus</name>
    <dbReference type="NCBI Taxonomy" id="486264"/>
    <lineage>
        <taxon>Bacteria</taxon>
        <taxon>Pseudomonadati</taxon>
        <taxon>Bacteroidota</taxon>
        <taxon>Cytophagia</taxon>
        <taxon>Cytophagales</taxon>
        <taxon>Hymenobacteraceae</taxon>
        <taxon>Hymenobacter</taxon>
    </lineage>
</organism>
<dbReference type="Gene3D" id="2.60.40.1180">
    <property type="entry name" value="Golgi alpha-mannosidase II"/>
    <property type="match status" value="1"/>
</dbReference>
<dbReference type="EMBL" id="BAABDJ010000036">
    <property type="protein sequence ID" value="GAA4015697.1"/>
    <property type="molecule type" value="Genomic_DNA"/>
</dbReference>
<sequence>MRGYCFCYQQIKAEGGNLTRFVEAQKLTGRDNGRTPFQWDATANAGFSTGKPWLTVNPNYPTINAAAEEEAPNSVLNYFRKATALRRQHKVLVYGAYQLLDAANPPIYAYTRTQGPEKVLVVLNFTSEKRAWALPAGLALGGAPWLNNYPTFSPAATPALQPWQALVLPLR</sequence>
<dbReference type="InterPro" id="IPR006047">
    <property type="entry name" value="GH13_cat_dom"/>
</dbReference>
<comment type="caution">
    <text evidence="3">The sequence shown here is derived from an EMBL/GenBank/DDBJ whole genome shotgun (WGS) entry which is preliminary data.</text>
</comment>
<dbReference type="PANTHER" id="PTHR10357:SF179">
    <property type="entry name" value="NEUTRAL AND BASIC AMINO ACID TRANSPORT PROTEIN RBAT"/>
    <property type="match status" value="1"/>
</dbReference>
<dbReference type="InterPro" id="IPR017853">
    <property type="entry name" value="GH"/>
</dbReference>
<feature type="domain" description="Glycosyl hydrolase family 13 catalytic" evidence="1">
    <location>
        <begin position="18"/>
        <end position="95"/>
    </location>
</feature>
<evidence type="ECO:0000313" key="3">
    <source>
        <dbReference type="EMBL" id="GAA4015697.1"/>
    </source>
</evidence>
<dbReference type="SUPFAM" id="SSF51445">
    <property type="entry name" value="(Trans)glycosidases"/>
    <property type="match status" value="1"/>
</dbReference>
<dbReference type="InterPro" id="IPR013780">
    <property type="entry name" value="Glyco_hydro_b"/>
</dbReference>
<dbReference type="Pfam" id="PF16657">
    <property type="entry name" value="Malt_amylase_C"/>
    <property type="match status" value="1"/>
</dbReference>
<evidence type="ECO:0000259" key="2">
    <source>
        <dbReference type="Pfam" id="PF16657"/>
    </source>
</evidence>
<accession>A0ABP7SRY1</accession>
<proteinExistence type="predicted"/>
<gene>
    <name evidence="3" type="ORF">GCM10022408_31310</name>
</gene>
<reference evidence="4" key="1">
    <citation type="journal article" date="2019" name="Int. J. Syst. Evol. Microbiol.">
        <title>The Global Catalogue of Microorganisms (GCM) 10K type strain sequencing project: providing services to taxonomists for standard genome sequencing and annotation.</title>
        <authorList>
            <consortium name="The Broad Institute Genomics Platform"/>
            <consortium name="The Broad Institute Genome Sequencing Center for Infectious Disease"/>
            <person name="Wu L."/>
            <person name="Ma J."/>
        </authorList>
    </citation>
    <scope>NUCLEOTIDE SEQUENCE [LARGE SCALE GENOMIC DNA]</scope>
    <source>
        <strain evidence="4">JCM 17224</strain>
    </source>
</reference>
<evidence type="ECO:0008006" key="5">
    <source>
        <dbReference type="Google" id="ProtNLM"/>
    </source>
</evidence>